<dbReference type="GO" id="GO:0003904">
    <property type="term" value="F:deoxyribodipyrimidine photo-lyase activity"/>
    <property type="evidence" value="ECO:0007669"/>
    <property type="project" value="UniProtKB-EC"/>
</dbReference>
<dbReference type="Gene3D" id="1.25.40.80">
    <property type="match status" value="1"/>
</dbReference>
<organism evidence="6 8">
    <name type="scientific">Thalassovita autumnalis</name>
    <dbReference type="NCBI Taxonomy" id="2072972"/>
    <lineage>
        <taxon>Bacteria</taxon>
        <taxon>Pseudomonadati</taxon>
        <taxon>Pseudomonadota</taxon>
        <taxon>Alphaproteobacteria</taxon>
        <taxon>Rhodobacterales</taxon>
        <taxon>Roseobacteraceae</taxon>
        <taxon>Thalassovita</taxon>
    </lineage>
</organism>
<dbReference type="EMBL" id="CYSC01000033">
    <property type="protein sequence ID" value="CUH72643.1"/>
    <property type="molecule type" value="Genomic_DNA"/>
</dbReference>
<feature type="binding site" evidence="3">
    <location>
        <position position="88"/>
    </location>
    <ligand>
        <name>FAD</name>
        <dbReference type="ChEBI" id="CHEBI:57692"/>
    </ligand>
</feature>
<dbReference type="Proteomes" id="UP000051086">
    <property type="component" value="Unassembled WGS sequence"/>
</dbReference>
<dbReference type="EC" id="4.1.99.3" evidence="6"/>
<dbReference type="OrthoDB" id="9772484at2"/>
<keyword evidence="7" id="KW-1185">Reference proteome</keyword>
<proteinExistence type="predicted"/>
<reference evidence="5 7" key="2">
    <citation type="submission" date="2015-09" db="EMBL/GenBank/DDBJ databases">
        <authorList>
            <person name="Rodrigo-Torres L."/>
            <person name="Arahal D.R."/>
        </authorList>
    </citation>
    <scope>NUCLEOTIDE SEQUENCE [LARGE SCALE GENOMIC DNA]</scope>
    <source>
        <strain evidence="5 7">CECT 5118</strain>
    </source>
</reference>
<evidence type="ECO:0000256" key="3">
    <source>
        <dbReference type="PIRSR" id="PIRSR602081-1"/>
    </source>
</evidence>
<dbReference type="GO" id="GO:0071949">
    <property type="term" value="F:FAD binding"/>
    <property type="evidence" value="ECO:0007669"/>
    <property type="project" value="TreeGrafter"/>
</dbReference>
<name>A0A0P1F9D4_9RHOB</name>
<accession>A0A0P1F9D4</accession>
<sequence length="413" mass="46382">MTDVFPEPPPDTEVETYVPTRAAGLRRLRQFLPRAGNHYARARNYDWGVARRSNVSALSPWLRHRLVTEEEVLLQVLAQHGPRGAEMFVQEVFWRTYFKGWLEQRPSVWVQYQRDLRDALATVESDIGLARNVADAVAGNTGIDCFDHWANELAATGYLHNHARMWFASIWIFTLRLPWQLGADFFLRHLLDGDPASNTLSWRWVAGLHTKGKTYLARPENIAKFTMGRFNPTGLAKCARPLVEPMEHARVPLHLPQVRPEDPFVLLLTEDDLSGASILPCQPVAVLGLTACQDRSPNPVGAVVRDFSNNAMNGVLQSYERSSRTVDDWSVPLISAAQSAGVKTIATAYTPIGPVRSRLDLAEPLLRDAGITLVRVVRPYDRVSWPHAKAGFFGLRKKIPQLINQLALTAETK</sequence>
<dbReference type="RefSeq" id="WP_058243820.1">
    <property type="nucleotide sequence ID" value="NZ_CYSB01000019.1"/>
</dbReference>
<dbReference type="PANTHER" id="PTHR11455">
    <property type="entry name" value="CRYPTOCHROME"/>
    <property type="match status" value="1"/>
</dbReference>
<evidence type="ECO:0000313" key="8">
    <source>
        <dbReference type="Proteomes" id="UP000051887"/>
    </source>
</evidence>
<dbReference type="GO" id="GO:0043153">
    <property type="term" value="P:entrainment of circadian clock by photoperiod"/>
    <property type="evidence" value="ECO:0007669"/>
    <property type="project" value="TreeGrafter"/>
</dbReference>
<dbReference type="AlphaFoldDB" id="A0A0P1F9D4"/>
<keyword evidence="1 3" id="KW-0285">Flavoprotein</keyword>
<dbReference type="GO" id="GO:0003677">
    <property type="term" value="F:DNA binding"/>
    <property type="evidence" value="ECO:0007669"/>
    <property type="project" value="TreeGrafter"/>
</dbReference>
<evidence type="ECO:0000313" key="7">
    <source>
        <dbReference type="Proteomes" id="UP000051086"/>
    </source>
</evidence>
<evidence type="ECO:0000313" key="6">
    <source>
        <dbReference type="EMBL" id="CUH72643.1"/>
    </source>
</evidence>
<dbReference type="Gene3D" id="1.10.579.10">
    <property type="entry name" value="DNA Cyclobutane Dipyrimidine Photolyase, subunit A, domain 3"/>
    <property type="match status" value="1"/>
</dbReference>
<dbReference type="SUPFAM" id="SSF48173">
    <property type="entry name" value="Cryptochrome/photolyase FAD-binding domain"/>
    <property type="match status" value="1"/>
</dbReference>
<dbReference type="EMBL" id="CYSB01000019">
    <property type="protein sequence ID" value="CUH64769.1"/>
    <property type="molecule type" value="Genomic_DNA"/>
</dbReference>
<feature type="binding site" evidence="3">
    <location>
        <position position="39"/>
    </location>
    <ligand>
        <name>FAD</name>
        <dbReference type="ChEBI" id="CHEBI:57692"/>
    </ligand>
</feature>
<comment type="cofactor">
    <cofactor evidence="3">
        <name>FAD</name>
        <dbReference type="ChEBI" id="CHEBI:57692"/>
    </cofactor>
    <text evidence="3">Binds 1 FAD per subunit.</text>
</comment>
<keyword evidence="6" id="KW-0456">Lyase</keyword>
<dbReference type="Proteomes" id="UP000051887">
    <property type="component" value="Unassembled WGS sequence"/>
</dbReference>
<gene>
    <name evidence="6" type="primary">phrA_2</name>
    <name evidence="5" type="synonym">phrA_1</name>
    <name evidence="5" type="ORF">TL5118_01012</name>
    <name evidence="6" type="ORF">TL5120_02436</name>
</gene>
<reference evidence="6 8" key="1">
    <citation type="submission" date="2015-09" db="EMBL/GenBank/DDBJ databases">
        <authorList>
            <consortium name="Swine Surveillance"/>
        </authorList>
    </citation>
    <scope>NUCLEOTIDE SEQUENCE [LARGE SCALE GENOMIC DNA]</scope>
    <source>
        <strain evidence="6 8">5120</strain>
    </source>
</reference>
<dbReference type="InterPro" id="IPR036134">
    <property type="entry name" value="Crypto/Photolyase_FAD-like_sf"/>
</dbReference>
<evidence type="ECO:0000259" key="4">
    <source>
        <dbReference type="Pfam" id="PF03441"/>
    </source>
</evidence>
<feature type="domain" description="Cryptochrome/DNA photolyase FAD-binding" evidence="4">
    <location>
        <begin position="88"/>
        <end position="218"/>
    </location>
</feature>
<dbReference type="PANTHER" id="PTHR11455:SF18">
    <property type="entry name" value="SI:CH1073-390K14.1"/>
    <property type="match status" value="1"/>
</dbReference>
<feature type="binding site" evidence="3">
    <location>
        <begin position="91"/>
        <end position="98"/>
    </location>
    <ligand>
        <name>FAD</name>
        <dbReference type="ChEBI" id="CHEBI:57692"/>
    </ligand>
</feature>
<dbReference type="GO" id="GO:0005737">
    <property type="term" value="C:cytoplasm"/>
    <property type="evidence" value="ECO:0007669"/>
    <property type="project" value="TreeGrafter"/>
</dbReference>
<dbReference type="GO" id="GO:0032922">
    <property type="term" value="P:circadian regulation of gene expression"/>
    <property type="evidence" value="ECO:0007669"/>
    <property type="project" value="TreeGrafter"/>
</dbReference>
<dbReference type="InterPro" id="IPR002081">
    <property type="entry name" value="Cryptochrome/DNA_photolyase_1"/>
</dbReference>
<evidence type="ECO:0000313" key="5">
    <source>
        <dbReference type="EMBL" id="CUH64769.1"/>
    </source>
</evidence>
<dbReference type="InterPro" id="IPR005101">
    <property type="entry name" value="Cryptochr/Photolyase_FAD-bd"/>
</dbReference>
<dbReference type="Pfam" id="PF03441">
    <property type="entry name" value="FAD_binding_7"/>
    <property type="match status" value="1"/>
</dbReference>
<feature type="binding site" evidence="3">
    <location>
        <begin position="192"/>
        <end position="194"/>
    </location>
    <ligand>
        <name>FAD</name>
        <dbReference type="ChEBI" id="CHEBI:57692"/>
    </ligand>
</feature>
<protein>
    <submittedName>
        <fullName evidence="6">Deoxyribodipyrimidine photo-lyase</fullName>
        <ecNumber evidence="6">4.1.99.3</ecNumber>
    </submittedName>
</protein>
<evidence type="ECO:0000256" key="2">
    <source>
        <dbReference type="ARBA" id="ARBA00022827"/>
    </source>
</evidence>
<keyword evidence="2 3" id="KW-0274">FAD</keyword>
<evidence type="ECO:0000256" key="1">
    <source>
        <dbReference type="ARBA" id="ARBA00022630"/>
    </source>
</evidence>